<evidence type="ECO:0000313" key="2">
    <source>
        <dbReference type="Proteomes" id="UP000190814"/>
    </source>
</evidence>
<evidence type="ECO:0008006" key="3">
    <source>
        <dbReference type="Google" id="ProtNLM"/>
    </source>
</evidence>
<name>A0A1T4W236_9FIRM</name>
<reference evidence="1 2" key="1">
    <citation type="submission" date="2017-02" db="EMBL/GenBank/DDBJ databases">
        <authorList>
            <person name="Peterson S.W."/>
        </authorList>
    </citation>
    <scope>NUCLEOTIDE SEQUENCE [LARGE SCALE GENOMIC DNA]</scope>
    <source>
        <strain evidence="1 2">ATCC 35992</strain>
    </source>
</reference>
<dbReference type="AlphaFoldDB" id="A0A1T4W236"/>
<dbReference type="OrthoDB" id="9790144at2"/>
<accession>A0A1T4W236</accession>
<dbReference type="RefSeq" id="WP_078766937.1">
    <property type="nucleotide sequence ID" value="NZ_FUXZ01000014.1"/>
</dbReference>
<organism evidence="1 2">
    <name type="scientific">Eubacterium uniforme</name>
    <dbReference type="NCBI Taxonomy" id="39495"/>
    <lineage>
        <taxon>Bacteria</taxon>
        <taxon>Bacillati</taxon>
        <taxon>Bacillota</taxon>
        <taxon>Clostridia</taxon>
        <taxon>Eubacteriales</taxon>
        <taxon>Eubacteriaceae</taxon>
        <taxon>Eubacterium</taxon>
    </lineage>
</organism>
<dbReference type="SUPFAM" id="SSF53300">
    <property type="entry name" value="vWA-like"/>
    <property type="match status" value="1"/>
</dbReference>
<gene>
    <name evidence="1" type="ORF">SAMN02745111_02108</name>
</gene>
<dbReference type="Gene3D" id="3.40.50.410">
    <property type="entry name" value="von Willebrand factor, type A domain"/>
    <property type="match status" value="1"/>
</dbReference>
<evidence type="ECO:0000313" key="1">
    <source>
        <dbReference type="EMBL" id="SKA70771.1"/>
    </source>
</evidence>
<protein>
    <recommendedName>
        <fullName evidence="3">VWFA domain-containing protein</fullName>
    </recommendedName>
</protein>
<dbReference type="InterPro" id="IPR036465">
    <property type="entry name" value="vWFA_dom_sf"/>
</dbReference>
<proteinExistence type="predicted"/>
<keyword evidence="2" id="KW-1185">Reference proteome</keyword>
<dbReference type="Proteomes" id="UP000190814">
    <property type="component" value="Unassembled WGS sequence"/>
</dbReference>
<dbReference type="STRING" id="39495.SAMN02745111_02108"/>
<sequence>MSKNLTEIVYILDRSGSMSGLEKDTIGGFNSMMKKQKATGKEAVVSTVLFDDVCEVLHNRVDISKVKKMTEEEYYVRGCTALLDAVGGAIHHIGRIHKHMIDEERPEKTIFVITTDGMENASRKYSYEKVSRMIKRKQEKYGWEFIFIGANIDAIKEANRFGIRKDRAINYINDSVGIGHVYGSVSKAVCSVMEAGSVKEVEKCMNESAWDEEVRNDYNIRNKKSHN</sequence>
<dbReference type="EMBL" id="FUXZ01000014">
    <property type="protein sequence ID" value="SKA70771.1"/>
    <property type="molecule type" value="Genomic_DNA"/>
</dbReference>